<evidence type="ECO:0000256" key="1">
    <source>
        <dbReference type="ARBA" id="ARBA00008270"/>
    </source>
</evidence>
<keyword evidence="5" id="KW-1185">Reference proteome</keyword>
<keyword evidence="2" id="KW-0413">Isomerase</keyword>
<organism evidence="4 5">
    <name type="scientific">Virgibacillus dokdonensis</name>
    <dbReference type="NCBI Taxonomy" id="302167"/>
    <lineage>
        <taxon>Bacteria</taxon>
        <taxon>Bacillati</taxon>
        <taxon>Bacillota</taxon>
        <taxon>Bacilli</taxon>
        <taxon>Bacillales</taxon>
        <taxon>Bacillaceae</taxon>
        <taxon>Virgibacillus</taxon>
    </lineage>
</organism>
<evidence type="ECO:0000256" key="3">
    <source>
        <dbReference type="SAM" id="MobiDB-lite"/>
    </source>
</evidence>
<gene>
    <name evidence="4" type="ORF">V2W34_15980</name>
</gene>
<reference evidence="4 5" key="1">
    <citation type="submission" date="2024-01" db="EMBL/GenBank/DDBJ databases">
        <title>Survival strategy associated with biotechnological potential of Virgibacillus dokdonensis T4.6 isolated from salt-fermented shrimp paste.</title>
        <authorList>
            <person name="Doan T.V."/>
            <person name="Quach N.T."/>
            <person name="Phi Q.-T."/>
        </authorList>
    </citation>
    <scope>NUCLEOTIDE SEQUENCE [LARGE SCALE GENOMIC DNA]</scope>
    <source>
        <strain evidence="4 5">T4.6</strain>
    </source>
</reference>
<accession>A0ABU7VIL7</accession>
<dbReference type="NCBIfam" id="TIGR00654">
    <property type="entry name" value="PhzF_family"/>
    <property type="match status" value="1"/>
</dbReference>
<dbReference type="Proteomes" id="UP001356080">
    <property type="component" value="Unassembled WGS sequence"/>
</dbReference>
<dbReference type="Gene3D" id="3.10.310.10">
    <property type="entry name" value="Diaminopimelate Epimerase, Chain A, domain 1"/>
    <property type="match status" value="2"/>
</dbReference>
<dbReference type="SUPFAM" id="SSF54506">
    <property type="entry name" value="Diaminopimelate epimerase-like"/>
    <property type="match status" value="1"/>
</dbReference>
<feature type="region of interest" description="Disordered" evidence="3">
    <location>
        <begin position="1"/>
        <end position="32"/>
    </location>
</feature>
<protein>
    <submittedName>
        <fullName evidence="4">PhzF family phenazine biosynthesis protein</fullName>
    </submittedName>
</protein>
<evidence type="ECO:0000256" key="2">
    <source>
        <dbReference type="ARBA" id="ARBA00023235"/>
    </source>
</evidence>
<dbReference type="PANTHER" id="PTHR13774">
    <property type="entry name" value="PHENAZINE BIOSYNTHESIS PROTEIN"/>
    <property type="match status" value="1"/>
</dbReference>
<comment type="similarity">
    <text evidence="1">Belongs to the PhzF family.</text>
</comment>
<name>A0ABU7VIL7_9BACI</name>
<feature type="compositionally biased region" description="Basic and acidic residues" evidence="3">
    <location>
        <begin position="10"/>
        <end position="31"/>
    </location>
</feature>
<dbReference type="Pfam" id="PF02567">
    <property type="entry name" value="PhzC-PhzF"/>
    <property type="match status" value="1"/>
</dbReference>
<dbReference type="RefSeq" id="WP_331805829.1">
    <property type="nucleotide sequence ID" value="NZ_JAZHPM010000033.1"/>
</dbReference>
<dbReference type="PIRSF" id="PIRSF016184">
    <property type="entry name" value="PhzC_PhzF"/>
    <property type="match status" value="1"/>
</dbReference>
<dbReference type="EMBL" id="JAZHPM010000033">
    <property type="protein sequence ID" value="MEF2293499.1"/>
    <property type="molecule type" value="Genomic_DNA"/>
</dbReference>
<evidence type="ECO:0000313" key="4">
    <source>
        <dbReference type="EMBL" id="MEF2293499.1"/>
    </source>
</evidence>
<dbReference type="InterPro" id="IPR003719">
    <property type="entry name" value="Phenazine_PhzF-like"/>
</dbReference>
<sequence length="293" mass="32826">MGEELNNIMEGRKSREKREESMGDKGLRGDSGKFQLSNSEIIAGAIGFSETAFVMKSESAHFKVRFFTPEEEVELCGHATIATFYVLLRKGLINPGVFLQETKAGILSVEVREDSTIMMEQNTPSFYEIINKKEIADSLNITENEMIDILPVQIVSTGLRDILIPVKNIDILNSVKPNFEEVSRISSKYNTIGYHVFTFESLFGSNAYCRNFAPLYGIYEESATGTSNGALACYLYKYGNTKKRCDHQFVMEQGYSMRNPSEIIVELIVEGLEVIGVKVGGKVLNLSEFEVEI</sequence>
<comment type="caution">
    <text evidence="4">The sequence shown here is derived from an EMBL/GenBank/DDBJ whole genome shotgun (WGS) entry which is preliminary data.</text>
</comment>
<dbReference type="PANTHER" id="PTHR13774:SF39">
    <property type="entry name" value="BIOSYNTHESIS PROTEIN, PUTATIVE-RELATED"/>
    <property type="match status" value="1"/>
</dbReference>
<proteinExistence type="inferred from homology"/>
<evidence type="ECO:0000313" key="5">
    <source>
        <dbReference type="Proteomes" id="UP001356080"/>
    </source>
</evidence>